<dbReference type="GO" id="GO:0004386">
    <property type="term" value="F:helicase activity"/>
    <property type="evidence" value="ECO:0007669"/>
    <property type="project" value="UniProtKB-KW"/>
</dbReference>
<keyword evidence="3" id="KW-0547">Nucleotide-binding</keyword>
<reference evidence="4" key="3">
    <citation type="submission" date="2014-09" db="EMBL/GenBank/DDBJ databases">
        <authorList>
            <person name="Magalhaes I.L.F."/>
            <person name="Oliveira U."/>
            <person name="Santos F.R."/>
            <person name="Vidigal T.H.D.A."/>
            <person name="Brescovit A.D."/>
            <person name="Santos A.J."/>
        </authorList>
    </citation>
    <scope>NUCLEOTIDE SEQUENCE</scope>
</reference>
<accession>A0A0A9X178</accession>
<name>A0A0A9X178_LYGHE</name>
<evidence type="ECO:0000313" key="4">
    <source>
        <dbReference type="EMBL" id="JAG64387.1"/>
    </source>
</evidence>
<dbReference type="InterPro" id="IPR049079">
    <property type="entry name" value="Mov-10_helical"/>
</dbReference>
<sequence length="559" mass="64205">MLSSITSLVWGSLKYVGVVSSHPEMTEEELELIRRLQDKLKEEVVVFKEHKGFVTQLSNNAIQLDHRWEYQLGINDRFSVGDRVSYKVYKTLNNQVVKDVMLLTEKEHFISKTVSGTINRVDGNQFEIDKGIQFDLSKIRSEFLPNLNDQVILEGDYPKDKDDPEAFDLDYSFFKVNRVIPSTTKLVTGVVATFNSTTMTGVIGRDVVFHQNVCDKFVPKVGDHVVCNAIQGVYGEDFKWRAESISLNQVKASSSRHFFVVAMVPKFSIVLGETKIVELCLSNHGKFPCKVMGVQAINGKNAPADAEGERMILPQTSITWPVKVTGDRLGTNVVKFQWRLYCNRRPFTFNSSICYNTVEQDMGNSEVENVDKKIIQPRMFIPGQSKVRKPVFRRVPMKDYIVPEVLREVVEGEGNYNGLVEWQIALQRHKPVLAEGLSSKNYDDWMHTLLFLEELAEEQRYKKLETQAHLFRLKGYVVFSFPAESEYNKIVCGDTMIVSKPWEPSRAYEGKIWEISSSQLFCKFNSEFEETMKQGAIYSLIFKMNRMPYKKNIKLLTSF</sequence>
<organism evidence="3">
    <name type="scientific">Lygus hesperus</name>
    <name type="common">Western plant bug</name>
    <dbReference type="NCBI Taxonomy" id="30085"/>
    <lineage>
        <taxon>Eukaryota</taxon>
        <taxon>Metazoa</taxon>
        <taxon>Ecdysozoa</taxon>
        <taxon>Arthropoda</taxon>
        <taxon>Hexapoda</taxon>
        <taxon>Insecta</taxon>
        <taxon>Pterygota</taxon>
        <taxon>Neoptera</taxon>
        <taxon>Paraneoptera</taxon>
        <taxon>Hemiptera</taxon>
        <taxon>Heteroptera</taxon>
        <taxon>Panheteroptera</taxon>
        <taxon>Cimicomorpha</taxon>
        <taxon>Miridae</taxon>
        <taxon>Mirini</taxon>
        <taxon>Lygus</taxon>
    </lineage>
</organism>
<feature type="domain" description="Helicase MOV-10 helical" evidence="1">
    <location>
        <begin position="398"/>
        <end position="455"/>
    </location>
</feature>
<evidence type="ECO:0000259" key="1">
    <source>
        <dbReference type="Pfam" id="PF21635"/>
    </source>
</evidence>
<dbReference type="EMBL" id="GBRD01001434">
    <property type="protein sequence ID" value="JAG64387.1"/>
    <property type="molecule type" value="Transcribed_RNA"/>
</dbReference>
<keyword evidence="3" id="KW-0067">ATP-binding</keyword>
<reference evidence="3" key="1">
    <citation type="journal article" date="2014" name="PLoS ONE">
        <title>Transcriptome-Based Identification of ABC Transporters in the Western Tarnished Plant Bug Lygus hesperus.</title>
        <authorList>
            <person name="Hull J.J."/>
            <person name="Chaney K."/>
            <person name="Geib S.M."/>
            <person name="Fabrick J.A."/>
            <person name="Brent C.S."/>
            <person name="Walsh D."/>
            <person name="Lavine L.C."/>
        </authorList>
    </citation>
    <scope>NUCLEOTIDE SEQUENCE</scope>
</reference>
<dbReference type="Pfam" id="PF21635">
    <property type="entry name" value="Mov-10_helical"/>
    <property type="match status" value="1"/>
</dbReference>
<evidence type="ECO:0000313" key="2">
    <source>
        <dbReference type="EMBL" id="JAG00389.1"/>
    </source>
</evidence>
<dbReference type="AlphaFoldDB" id="A0A0A9X178"/>
<keyword evidence="3" id="KW-0347">Helicase</keyword>
<protein>
    <submittedName>
        <fullName evidence="3">Putative RNA helicase SDE3</fullName>
    </submittedName>
</protein>
<evidence type="ECO:0000313" key="3">
    <source>
        <dbReference type="EMBL" id="JAG12518.1"/>
    </source>
</evidence>
<gene>
    <name evidence="3" type="primary">SDE3_0</name>
    <name evidence="2" type="synonym">SDE3_1</name>
    <name evidence="2" type="ORF">CM83_71955</name>
    <name evidence="3" type="ORF">CM83_71957</name>
</gene>
<dbReference type="EMBL" id="GBHO01043215">
    <property type="protein sequence ID" value="JAG00389.1"/>
    <property type="molecule type" value="Transcribed_RNA"/>
</dbReference>
<reference evidence="3" key="2">
    <citation type="submission" date="2014-07" db="EMBL/GenBank/DDBJ databases">
        <authorList>
            <person name="Hull J."/>
        </authorList>
    </citation>
    <scope>NUCLEOTIDE SEQUENCE</scope>
</reference>
<keyword evidence="3" id="KW-0378">Hydrolase</keyword>
<proteinExistence type="predicted"/>
<dbReference type="EMBL" id="GBHO01031086">
    <property type="protein sequence ID" value="JAG12518.1"/>
    <property type="molecule type" value="Transcribed_RNA"/>
</dbReference>